<dbReference type="OrthoDB" id="3034917at2"/>
<reference evidence="2" key="1">
    <citation type="submission" date="2016-10" db="EMBL/GenBank/DDBJ databases">
        <authorList>
            <person name="Varghese N."/>
            <person name="Submissions S."/>
        </authorList>
    </citation>
    <scope>NUCLEOTIDE SEQUENCE [LARGE SCALE GENOMIC DNA]</scope>
    <source>
        <strain evidence="2">DSM 8344</strain>
    </source>
</reference>
<protein>
    <recommendedName>
        <fullName evidence="3">DUF4363 family protein</fullName>
    </recommendedName>
</protein>
<evidence type="ECO:0000313" key="2">
    <source>
        <dbReference type="Proteomes" id="UP000198656"/>
    </source>
</evidence>
<dbReference type="EMBL" id="FNCP01000018">
    <property type="protein sequence ID" value="SDH75909.1"/>
    <property type="molecule type" value="Genomic_DNA"/>
</dbReference>
<dbReference type="InterPro" id="IPR025373">
    <property type="entry name" value="DUF4363"/>
</dbReference>
<evidence type="ECO:0000313" key="1">
    <source>
        <dbReference type="EMBL" id="SDH75909.1"/>
    </source>
</evidence>
<keyword evidence="2" id="KW-1185">Reference proteome</keyword>
<name>A0A1G8F1N3_9FIRM</name>
<evidence type="ECO:0008006" key="3">
    <source>
        <dbReference type="Google" id="ProtNLM"/>
    </source>
</evidence>
<dbReference type="RefSeq" id="WP_092334547.1">
    <property type="nucleotide sequence ID" value="NZ_FNCP01000018.1"/>
</dbReference>
<dbReference type="STRING" id="1121419.SAMN05443529_11870"/>
<dbReference type="Pfam" id="PF14276">
    <property type="entry name" value="DUF4363"/>
    <property type="match status" value="1"/>
</dbReference>
<sequence length="126" mass="14625">MRTLWTIIVIVIFLLGGSYASYEFVKTTTQATEAHLKTVEQSISAQQWEEAKKELGIVQESWKNNANWWSIILDHQEIDTIDLSIGRLERFIDTKDIPLSMGELSDLQLLFSYLLDAERFNIQNIF</sequence>
<accession>A0A1G8F1N3</accession>
<organism evidence="1 2">
    <name type="scientific">Desulfosporosinus hippei DSM 8344</name>
    <dbReference type="NCBI Taxonomy" id="1121419"/>
    <lineage>
        <taxon>Bacteria</taxon>
        <taxon>Bacillati</taxon>
        <taxon>Bacillota</taxon>
        <taxon>Clostridia</taxon>
        <taxon>Eubacteriales</taxon>
        <taxon>Desulfitobacteriaceae</taxon>
        <taxon>Desulfosporosinus</taxon>
    </lineage>
</organism>
<gene>
    <name evidence="1" type="ORF">SAMN05443529_11870</name>
</gene>
<proteinExistence type="predicted"/>
<dbReference type="AlphaFoldDB" id="A0A1G8F1N3"/>
<dbReference type="Proteomes" id="UP000198656">
    <property type="component" value="Unassembled WGS sequence"/>
</dbReference>